<comment type="caution">
    <text evidence="2">The sequence shown here is derived from an EMBL/GenBank/DDBJ whole genome shotgun (WGS) entry which is preliminary data.</text>
</comment>
<evidence type="ECO:0000256" key="1">
    <source>
        <dbReference type="SAM" id="Phobius"/>
    </source>
</evidence>
<dbReference type="Proteomes" id="UP000306113">
    <property type="component" value="Unassembled WGS sequence"/>
</dbReference>
<evidence type="ECO:0000313" key="2">
    <source>
        <dbReference type="EMBL" id="THD75660.1"/>
    </source>
</evidence>
<dbReference type="OrthoDB" id="7849696at2"/>
<evidence type="ECO:0000313" key="3">
    <source>
        <dbReference type="Proteomes" id="UP000306113"/>
    </source>
</evidence>
<accession>A0A4S3MC71</accession>
<feature type="transmembrane region" description="Helical" evidence="1">
    <location>
        <begin position="134"/>
        <end position="154"/>
    </location>
</feature>
<keyword evidence="1" id="KW-0472">Membrane</keyword>
<sequence>MMRPTQVYRVDGATLTRLENDAPLWQLDLSAVSSVSYAQTSVSGVTSRYLQLEAEGQTRRLSQTGAPSGPGDDFTTLITTVLRALHAARPEIQIGWGIRGRARVVMFVLGVLCLLVGIGLPVAAIASGVSSDRFAAAALPSLLLLALGVVFSWANRPWEPLPTMPLSQLIATLDTPTNDS</sequence>
<keyword evidence="1" id="KW-0812">Transmembrane</keyword>
<reference evidence="2 3" key="1">
    <citation type="submission" date="2019-04" db="EMBL/GenBank/DDBJ databases">
        <title>Draft genome sequence of Youngimonas vesicularis.</title>
        <authorList>
            <person name="Hameed A."/>
        </authorList>
    </citation>
    <scope>NUCLEOTIDE SEQUENCE [LARGE SCALE GENOMIC DNA]</scope>
    <source>
        <strain evidence="2 3">CC-AMW-E</strain>
    </source>
</reference>
<organism evidence="2 3">
    <name type="scientific">Thalassobius vesicularis</name>
    <dbReference type="NCBI Taxonomy" id="1294297"/>
    <lineage>
        <taxon>Bacteria</taxon>
        <taxon>Pseudomonadati</taxon>
        <taxon>Pseudomonadota</taxon>
        <taxon>Alphaproteobacteria</taxon>
        <taxon>Rhodobacterales</taxon>
        <taxon>Roseobacteraceae</taxon>
        <taxon>Thalassovita</taxon>
    </lineage>
</organism>
<proteinExistence type="predicted"/>
<protein>
    <submittedName>
        <fullName evidence="2">Uncharacterized protein</fullName>
    </submittedName>
</protein>
<keyword evidence="3" id="KW-1185">Reference proteome</keyword>
<feature type="transmembrane region" description="Helical" evidence="1">
    <location>
        <begin position="104"/>
        <end position="128"/>
    </location>
</feature>
<dbReference type="EMBL" id="SSMD01000002">
    <property type="protein sequence ID" value="THD75660.1"/>
    <property type="molecule type" value="Genomic_DNA"/>
</dbReference>
<keyword evidence="1" id="KW-1133">Transmembrane helix</keyword>
<gene>
    <name evidence="2" type="ORF">E7681_04180</name>
</gene>
<dbReference type="AlphaFoldDB" id="A0A4S3MC71"/>
<name>A0A4S3MC71_9RHOB</name>